<dbReference type="Gene3D" id="1.20.120.160">
    <property type="entry name" value="HPT domain"/>
    <property type="match status" value="1"/>
</dbReference>
<name>A0A953JCX6_9BACT</name>
<feature type="domain" description="HPt" evidence="2">
    <location>
        <begin position="16"/>
        <end position="107"/>
    </location>
</feature>
<dbReference type="PROSITE" id="PS50894">
    <property type="entry name" value="HPT"/>
    <property type="match status" value="1"/>
</dbReference>
<keyword evidence="1" id="KW-0597">Phosphoprotein</keyword>
<gene>
    <name evidence="3" type="ORF">K8I29_13895</name>
</gene>
<dbReference type="Pfam" id="PF01627">
    <property type="entry name" value="Hpt"/>
    <property type="match status" value="1"/>
</dbReference>
<dbReference type="AlphaFoldDB" id="A0A953JCX6"/>
<dbReference type="Proteomes" id="UP000705867">
    <property type="component" value="Unassembled WGS sequence"/>
</dbReference>
<reference evidence="3" key="2">
    <citation type="submission" date="2021-08" db="EMBL/GenBank/DDBJ databases">
        <authorList>
            <person name="Dalcin Martins P."/>
        </authorList>
    </citation>
    <scope>NUCLEOTIDE SEQUENCE</scope>
    <source>
        <strain evidence="3">MAG_39</strain>
    </source>
</reference>
<dbReference type="InterPro" id="IPR036641">
    <property type="entry name" value="HPT_dom_sf"/>
</dbReference>
<evidence type="ECO:0000256" key="1">
    <source>
        <dbReference type="PROSITE-ProRule" id="PRU00110"/>
    </source>
</evidence>
<reference evidence="3" key="1">
    <citation type="journal article" date="2021" name="bioRxiv">
        <title>Unraveling nitrogen, sulfur and carbon metabolic pathways and microbial community transcriptional responses to substrate deprivation and toxicity stresses in a bioreactor mimicking anoxic brackish coastal sediment conditions.</title>
        <authorList>
            <person name="Martins P.D."/>
            <person name="Echeveste M.J."/>
            <person name="Arshad A."/>
            <person name="Kurth J."/>
            <person name="Ouboter H."/>
            <person name="Jetten M.S.M."/>
            <person name="Welte C.U."/>
        </authorList>
    </citation>
    <scope>NUCLEOTIDE SEQUENCE</scope>
    <source>
        <strain evidence="3">MAG_39</strain>
    </source>
</reference>
<dbReference type="GO" id="GO:0000160">
    <property type="term" value="P:phosphorelay signal transduction system"/>
    <property type="evidence" value="ECO:0007669"/>
    <property type="project" value="InterPro"/>
</dbReference>
<dbReference type="SUPFAM" id="SSF47226">
    <property type="entry name" value="Histidine-containing phosphotransfer domain, HPT domain"/>
    <property type="match status" value="1"/>
</dbReference>
<organism evidence="3 4">
    <name type="scientific">Candidatus Nitrobium versatile</name>
    <dbReference type="NCBI Taxonomy" id="2884831"/>
    <lineage>
        <taxon>Bacteria</taxon>
        <taxon>Pseudomonadati</taxon>
        <taxon>Nitrospirota</taxon>
        <taxon>Nitrospiria</taxon>
        <taxon>Nitrospirales</taxon>
        <taxon>Nitrospiraceae</taxon>
        <taxon>Candidatus Nitrobium</taxon>
    </lineage>
</organism>
<evidence type="ECO:0000313" key="3">
    <source>
        <dbReference type="EMBL" id="MBZ0157289.1"/>
    </source>
</evidence>
<accession>A0A953JCX6</accession>
<protein>
    <submittedName>
        <fullName evidence="3">Hpt domain-containing protein</fullName>
    </submittedName>
</protein>
<dbReference type="InterPro" id="IPR008207">
    <property type="entry name" value="Sig_transdc_His_kin_Hpt_dom"/>
</dbReference>
<proteinExistence type="predicted"/>
<sequence length="107" mass="12120">MTVPPEDREKRIIVRVDPEIGDLVPGFLENRNRDVELLRNALAQGDYETVQITGHSMKGSGRAYGFDAITDIGRNIEEAAKNKDSEEVERWIGALKEYLGRVEVVYE</sequence>
<dbReference type="EMBL" id="JAIOIV010000110">
    <property type="protein sequence ID" value="MBZ0157289.1"/>
    <property type="molecule type" value="Genomic_DNA"/>
</dbReference>
<feature type="modified residue" description="Phosphohistidine" evidence="1">
    <location>
        <position position="55"/>
    </location>
</feature>
<evidence type="ECO:0000313" key="4">
    <source>
        <dbReference type="Proteomes" id="UP000705867"/>
    </source>
</evidence>
<evidence type="ECO:0000259" key="2">
    <source>
        <dbReference type="PROSITE" id="PS50894"/>
    </source>
</evidence>
<dbReference type="GO" id="GO:0004672">
    <property type="term" value="F:protein kinase activity"/>
    <property type="evidence" value="ECO:0007669"/>
    <property type="project" value="UniProtKB-ARBA"/>
</dbReference>
<comment type="caution">
    <text evidence="3">The sequence shown here is derived from an EMBL/GenBank/DDBJ whole genome shotgun (WGS) entry which is preliminary data.</text>
</comment>